<feature type="domain" description="FAD-binding" evidence="4">
    <location>
        <begin position="14"/>
        <end position="376"/>
    </location>
</feature>
<dbReference type="Gene3D" id="3.50.50.60">
    <property type="entry name" value="FAD/NAD(P)-binding domain"/>
    <property type="match status" value="1"/>
</dbReference>
<dbReference type="Proteomes" id="UP001219525">
    <property type="component" value="Unassembled WGS sequence"/>
</dbReference>
<evidence type="ECO:0000256" key="3">
    <source>
        <dbReference type="ARBA" id="ARBA00023002"/>
    </source>
</evidence>
<gene>
    <name evidence="5" type="ORF">GGX14DRAFT_430894</name>
</gene>
<protein>
    <submittedName>
        <fullName evidence="5">Salicylate hydroxylase</fullName>
    </submittedName>
</protein>
<keyword evidence="1" id="KW-0285">Flavoprotein</keyword>
<dbReference type="SUPFAM" id="SSF51905">
    <property type="entry name" value="FAD/NAD(P)-binding domain"/>
    <property type="match status" value="1"/>
</dbReference>
<dbReference type="EMBL" id="JARJCW010000008">
    <property type="protein sequence ID" value="KAJ7221733.1"/>
    <property type="molecule type" value="Genomic_DNA"/>
</dbReference>
<dbReference type="PRINTS" id="PR00420">
    <property type="entry name" value="RNGMNOXGNASE"/>
</dbReference>
<dbReference type="PANTHER" id="PTHR46720">
    <property type="entry name" value="HYDROXYLASE, PUTATIVE (AFU_ORTHOLOGUE AFUA_3G01460)-RELATED"/>
    <property type="match status" value="1"/>
</dbReference>
<sequence>MYPAYNPDASTKDFRVAIVGGGMCGLACAVGLARVGIHSVIFETAPKFDEVGAGVGLGPNALRALQGLGVLDSVLSRTDEAQRTARRMLFVSGPGEHEEVYDYDKSSAFTSEDNGIGIFRPAFLDALFPLLPDQKATHFNKRCTSVSTLPSGAQLLHFADGTTHEADLVIGADGIRSTTRSAVVGTDKKVLQFTNTVAYRGLVPLDALKKDGIKTDMSERLLNYIGIDKHIIAFPIRSGQIINIVAFASDNSVPVGSVEINGPWVEPVPQQEVLDRYNGWGHDAMIILNHLKNPSKWYVHTLTPLETFVRGKVVLVGDAVRAMAPHLGSGVGQGFEDVYVLCQLLGHPSTNLSNLEDVLKAYDKVRQPRANMVLEQSLRAGVIFESYGSPGYGANDMEGHLAGIWEPIWRHDLDGDVAAAIAKVKEWTTSD</sequence>
<dbReference type="GO" id="GO:0016491">
    <property type="term" value="F:oxidoreductase activity"/>
    <property type="evidence" value="ECO:0007669"/>
    <property type="project" value="UniProtKB-KW"/>
</dbReference>
<keyword evidence="6" id="KW-1185">Reference proteome</keyword>
<dbReference type="PANTHER" id="PTHR46720:SF3">
    <property type="entry name" value="FAD-BINDING DOMAIN-CONTAINING PROTEIN-RELATED"/>
    <property type="match status" value="1"/>
</dbReference>
<proteinExistence type="predicted"/>
<evidence type="ECO:0000313" key="6">
    <source>
        <dbReference type="Proteomes" id="UP001219525"/>
    </source>
</evidence>
<evidence type="ECO:0000256" key="1">
    <source>
        <dbReference type="ARBA" id="ARBA00022630"/>
    </source>
</evidence>
<evidence type="ECO:0000313" key="5">
    <source>
        <dbReference type="EMBL" id="KAJ7221733.1"/>
    </source>
</evidence>
<organism evidence="5 6">
    <name type="scientific">Mycena pura</name>
    <dbReference type="NCBI Taxonomy" id="153505"/>
    <lineage>
        <taxon>Eukaryota</taxon>
        <taxon>Fungi</taxon>
        <taxon>Dikarya</taxon>
        <taxon>Basidiomycota</taxon>
        <taxon>Agaricomycotina</taxon>
        <taxon>Agaricomycetes</taxon>
        <taxon>Agaricomycetidae</taxon>
        <taxon>Agaricales</taxon>
        <taxon>Marasmiineae</taxon>
        <taxon>Mycenaceae</taxon>
        <taxon>Mycena</taxon>
    </lineage>
</organism>
<evidence type="ECO:0000259" key="4">
    <source>
        <dbReference type="Pfam" id="PF01494"/>
    </source>
</evidence>
<dbReference type="GO" id="GO:0044550">
    <property type="term" value="P:secondary metabolite biosynthetic process"/>
    <property type="evidence" value="ECO:0007669"/>
    <property type="project" value="TreeGrafter"/>
</dbReference>
<reference evidence="5" key="1">
    <citation type="submission" date="2023-03" db="EMBL/GenBank/DDBJ databases">
        <title>Massive genome expansion in bonnet fungi (Mycena s.s.) driven by repeated elements and novel gene families across ecological guilds.</title>
        <authorList>
            <consortium name="Lawrence Berkeley National Laboratory"/>
            <person name="Harder C.B."/>
            <person name="Miyauchi S."/>
            <person name="Viragh M."/>
            <person name="Kuo A."/>
            <person name="Thoen E."/>
            <person name="Andreopoulos B."/>
            <person name="Lu D."/>
            <person name="Skrede I."/>
            <person name="Drula E."/>
            <person name="Henrissat B."/>
            <person name="Morin E."/>
            <person name="Kohler A."/>
            <person name="Barry K."/>
            <person name="LaButti K."/>
            <person name="Morin E."/>
            <person name="Salamov A."/>
            <person name="Lipzen A."/>
            <person name="Mereny Z."/>
            <person name="Hegedus B."/>
            <person name="Baldrian P."/>
            <person name="Stursova M."/>
            <person name="Weitz H."/>
            <person name="Taylor A."/>
            <person name="Grigoriev I.V."/>
            <person name="Nagy L.G."/>
            <person name="Martin F."/>
            <person name="Kauserud H."/>
        </authorList>
    </citation>
    <scope>NUCLEOTIDE SEQUENCE</scope>
    <source>
        <strain evidence="5">9144</strain>
    </source>
</reference>
<dbReference type="InterPro" id="IPR036188">
    <property type="entry name" value="FAD/NAD-bd_sf"/>
</dbReference>
<comment type="caution">
    <text evidence="5">The sequence shown here is derived from an EMBL/GenBank/DDBJ whole genome shotgun (WGS) entry which is preliminary data.</text>
</comment>
<dbReference type="Pfam" id="PF01494">
    <property type="entry name" value="FAD_binding_3"/>
    <property type="match status" value="1"/>
</dbReference>
<keyword evidence="2" id="KW-0274">FAD</keyword>
<dbReference type="InterPro" id="IPR051104">
    <property type="entry name" value="FAD_monoxygenase"/>
</dbReference>
<dbReference type="GO" id="GO:0071949">
    <property type="term" value="F:FAD binding"/>
    <property type="evidence" value="ECO:0007669"/>
    <property type="project" value="InterPro"/>
</dbReference>
<name>A0AAD6VT40_9AGAR</name>
<keyword evidence="3" id="KW-0560">Oxidoreductase</keyword>
<accession>A0AAD6VT40</accession>
<evidence type="ECO:0000256" key="2">
    <source>
        <dbReference type="ARBA" id="ARBA00022827"/>
    </source>
</evidence>
<dbReference type="InterPro" id="IPR002938">
    <property type="entry name" value="FAD-bd"/>
</dbReference>
<dbReference type="SUPFAM" id="SSF54373">
    <property type="entry name" value="FAD-linked reductases, C-terminal domain"/>
    <property type="match status" value="1"/>
</dbReference>
<dbReference type="AlphaFoldDB" id="A0AAD6VT40"/>